<comment type="caution">
    <text evidence="11">The sequence shown here is derived from an EMBL/GenBank/DDBJ whole genome shotgun (WGS) entry which is preliminary data.</text>
</comment>
<dbReference type="PANTHER" id="PTHR13462:SF17">
    <property type="entry name" value="CALCIUM UNIPORTER PROTEIN 4, MITOCHONDRIAL"/>
    <property type="match status" value="1"/>
</dbReference>
<keyword evidence="6" id="KW-0106">Calcium</keyword>
<feature type="domain" description="Calcium uniporter protein C-terminal" evidence="10">
    <location>
        <begin position="176"/>
        <end position="237"/>
    </location>
</feature>
<evidence type="ECO:0000313" key="12">
    <source>
        <dbReference type="Proteomes" id="UP000585474"/>
    </source>
</evidence>
<dbReference type="GO" id="GO:0036444">
    <property type="term" value="P:calcium import into the mitochondrion"/>
    <property type="evidence" value="ECO:0007669"/>
    <property type="project" value="TreeGrafter"/>
</dbReference>
<keyword evidence="9" id="KW-0472">Membrane</keyword>
<dbReference type="AlphaFoldDB" id="A0A7J0FB47"/>
<comment type="similarity">
    <text evidence="2">Belongs to the MCU (TC 1.A.77) family.</text>
</comment>
<evidence type="ECO:0000256" key="8">
    <source>
        <dbReference type="ARBA" id="ARBA00023065"/>
    </source>
</evidence>
<dbReference type="GO" id="GO:0005262">
    <property type="term" value="F:calcium channel activity"/>
    <property type="evidence" value="ECO:0007669"/>
    <property type="project" value="TreeGrafter"/>
</dbReference>
<reference evidence="11 12" key="1">
    <citation type="submission" date="2019-07" db="EMBL/GenBank/DDBJ databases">
        <title>De Novo Assembly of kiwifruit Actinidia rufa.</title>
        <authorList>
            <person name="Sugita-Konishi S."/>
            <person name="Sato K."/>
            <person name="Mori E."/>
            <person name="Abe Y."/>
            <person name="Kisaki G."/>
            <person name="Hamano K."/>
            <person name="Suezawa K."/>
            <person name="Otani M."/>
            <person name="Fukuda T."/>
            <person name="Manabe T."/>
            <person name="Gomi K."/>
            <person name="Tabuchi M."/>
            <person name="Akimitsu K."/>
            <person name="Kataoka I."/>
        </authorList>
    </citation>
    <scope>NUCLEOTIDE SEQUENCE [LARGE SCALE GENOMIC DNA]</scope>
    <source>
        <strain evidence="12">cv. Fuchu</strain>
    </source>
</reference>
<keyword evidence="7" id="KW-1133">Transmembrane helix</keyword>
<evidence type="ECO:0000256" key="7">
    <source>
        <dbReference type="ARBA" id="ARBA00022989"/>
    </source>
</evidence>
<evidence type="ECO:0000256" key="5">
    <source>
        <dbReference type="ARBA" id="ARBA00022692"/>
    </source>
</evidence>
<keyword evidence="3" id="KW-0813">Transport</keyword>
<protein>
    <submittedName>
        <fullName evidence="11">Calcium uniporter</fullName>
    </submittedName>
</protein>
<dbReference type="Pfam" id="PF04678">
    <property type="entry name" value="MCU"/>
    <property type="match status" value="1"/>
</dbReference>
<gene>
    <name evidence="11" type="ORF">Acr_11g0001970</name>
</gene>
<evidence type="ECO:0000256" key="2">
    <source>
        <dbReference type="ARBA" id="ARBA00005653"/>
    </source>
</evidence>
<keyword evidence="4" id="KW-0109">Calcium transport</keyword>
<evidence type="ECO:0000256" key="4">
    <source>
        <dbReference type="ARBA" id="ARBA00022568"/>
    </source>
</evidence>
<evidence type="ECO:0000256" key="9">
    <source>
        <dbReference type="ARBA" id="ARBA00023136"/>
    </source>
</evidence>
<evidence type="ECO:0000256" key="6">
    <source>
        <dbReference type="ARBA" id="ARBA00022837"/>
    </source>
</evidence>
<comment type="subcellular location">
    <subcellularLocation>
        <location evidence="1">Membrane</location>
        <topology evidence="1">Multi-pass membrane protein</topology>
    </subcellularLocation>
</comment>
<dbReference type="GO" id="GO:1990246">
    <property type="term" value="C:uniplex complex"/>
    <property type="evidence" value="ECO:0007669"/>
    <property type="project" value="TreeGrafter"/>
</dbReference>
<sequence>MALRRTLAKRLFTKNTDSSPIATLDHSPISSPKTAIPPNAAKTNFHRELLTAPDSTDRGFFRRFLQMRALNQAARLPEFLSIPVGDILREKLKSMNVSSDRLRLDGLSPPAPAILGSSDSIDGITVHDARKIMRLAQLEKVRSALRNIPVNSISYSDYVETCVDVCVRIDIKVAKSMEKIITTSIATPNDPRRKELDHMEHQKAQIDRKAQHLVQAELYCGLGYIVLQALGLMRLTFLGAQLGRDGAHLLLLDLISTSLWPTPSSSGLGKSPLSKAILSGVSRRSKRSSWKFTTLMSKSTISFAGRFMLTTVTLQALHISRLLVAVHREKKN</sequence>
<dbReference type="GO" id="GO:0015292">
    <property type="term" value="F:uniporter activity"/>
    <property type="evidence" value="ECO:0007669"/>
    <property type="project" value="TreeGrafter"/>
</dbReference>
<dbReference type="Proteomes" id="UP000585474">
    <property type="component" value="Unassembled WGS sequence"/>
</dbReference>
<dbReference type="GO" id="GO:0051560">
    <property type="term" value="P:mitochondrial calcium ion homeostasis"/>
    <property type="evidence" value="ECO:0007669"/>
    <property type="project" value="InterPro"/>
</dbReference>
<dbReference type="InterPro" id="IPR039055">
    <property type="entry name" value="MCU_fam"/>
</dbReference>
<evidence type="ECO:0000256" key="1">
    <source>
        <dbReference type="ARBA" id="ARBA00004141"/>
    </source>
</evidence>
<dbReference type="OrthoDB" id="278338at2759"/>
<proteinExistence type="inferred from homology"/>
<evidence type="ECO:0000256" key="3">
    <source>
        <dbReference type="ARBA" id="ARBA00022448"/>
    </source>
</evidence>
<evidence type="ECO:0000259" key="10">
    <source>
        <dbReference type="Pfam" id="PF04678"/>
    </source>
</evidence>
<organism evidence="11 12">
    <name type="scientific">Actinidia rufa</name>
    <dbReference type="NCBI Taxonomy" id="165716"/>
    <lineage>
        <taxon>Eukaryota</taxon>
        <taxon>Viridiplantae</taxon>
        <taxon>Streptophyta</taxon>
        <taxon>Embryophyta</taxon>
        <taxon>Tracheophyta</taxon>
        <taxon>Spermatophyta</taxon>
        <taxon>Magnoliopsida</taxon>
        <taxon>eudicotyledons</taxon>
        <taxon>Gunneridae</taxon>
        <taxon>Pentapetalae</taxon>
        <taxon>asterids</taxon>
        <taxon>Ericales</taxon>
        <taxon>Actinidiaceae</taxon>
        <taxon>Actinidia</taxon>
    </lineage>
</organism>
<accession>A0A7J0FB47</accession>
<dbReference type="InterPro" id="IPR006769">
    <property type="entry name" value="MCU_C"/>
</dbReference>
<dbReference type="EMBL" id="BJWL01000011">
    <property type="protein sequence ID" value="GFY95891.1"/>
    <property type="molecule type" value="Genomic_DNA"/>
</dbReference>
<keyword evidence="5" id="KW-0812">Transmembrane</keyword>
<keyword evidence="12" id="KW-1185">Reference proteome</keyword>
<dbReference type="PANTHER" id="PTHR13462">
    <property type="entry name" value="CALCIUM UNIPORTER PROTEIN, MITOCHONDRIAL"/>
    <property type="match status" value="1"/>
</dbReference>
<evidence type="ECO:0000313" key="11">
    <source>
        <dbReference type="EMBL" id="GFY95891.1"/>
    </source>
</evidence>
<keyword evidence="8" id="KW-0406">Ion transport</keyword>
<name>A0A7J0FB47_9ERIC</name>